<gene>
    <name evidence="1" type="ORF">PITG_14665</name>
</gene>
<dbReference type="InParanoid" id="D0NQT3"/>
<dbReference type="RefSeq" id="XP_002898554.1">
    <property type="nucleotide sequence ID" value="XM_002898508.1"/>
</dbReference>
<accession>D0NQT3</accession>
<reference evidence="2" key="1">
    <citation type="journal article" date="2009" name="Nature">
        <title>Genome sequence and analysis of the Irish potato famine pathogen Phytophthora infestans.</title>
        <authorList>
            <consortium name="The Broad Institute Genome Sequencing Platform"/>
            <person name="Haas B.J."/>
            <person name="Kamoun S."/>
            <person name="Zody M.C."/>
            <person name="Jiang R.H."/>
            <person name="Handsaker R.E."/>
            <person name="Cano L.M."/>
            <person name="Grabherr M."/>
            <person name="Kodira C.D."/>
            <person name="Raffaele S."/>
            <person name="Torto-Alalibo T."/>
            <person name="Bozkurt T.O."/>
            <person name="Ah-Fong A.M."/>
            <person name="Alvarado L."/>
            <person name="Anderson V.L."/>
            <person name="Armstrong M.R."/>
            <person name="Avrova A."/>
            <person name="Baxter L."/>
            <person name="Beynon J."/>
            <person name="Boevink P.C."/>
            <person name="Bollmann S.R."/>
            <person name="Bos J.I."/>
            <person name="Bulone V."/>
            <person name="Cai G."/>
            <person name="Cakir C."/>
            <person name="Carrington J.C."/>
            <person name="Chawner M."/>
            <person name="Conti L."/>
            <person name="Costanzo S."/>
            <person name="Ewan R."/>
            <person name="Fahlgren N."/>
            <person name="Fischbach M.A."/>
            <person name="Fugelstad J."/>
            <person name="Gilroy E.M."/>
            <person name="Gnerre S."/>
            <person name="Green P.J."/>
            <person name="Grenville-Briggs L.J."/>
            <person name="Griffith J."/>
            <person name="Grunwald N.J."/>
            <person name="Horn K."/>
            <person name="Horner N.R."/>
            <person name="Hu C.H."/>
            <person name="Huitema E."/>
            <person name="Jeong D.H."/>
            <person name="Jones A.M."/>
            <person name="Jones J.D."/>
            <person name="Jones R.W."/>
            <person name="Karlsson E.K."/>
            <person name="Kunjeti S.G."/>
            <person name="Lamour K."/>
            <person name="Liu Z."/>
            <person name="Ma L."/>
            <person name="Maclean D."/>
            <person name="Chibucos M.C."/>
            <person name="McDonald H."/>
            <person name="McWalters J."/>
            <person name="Meijer H.J."/>
            <person name="Morgan W."/>
            <person name="Morris P.F."/>
            <person name="Munro C.A."/>
            <person name="O'Neill K."/>
            <person name="Ospina-Giraldo M."/>
            <person name="Pinzon A."/>
            <person name="Pritchard L."/>
            <person name="Ramsahoye B."/>
            <person name="Ren Q."/>
            <person name="Restrepo S."/>
            <person name="Roy S."/>
            <person name="Sadanandom A."/>
            <person name="Savidor A."/>
            <person name="Schornack S."/>
            <person name="Schwartz D.C."/>
            <person name="Schumann U.D."/>
            <person name="Schwessinger B."/>
            <person name="Seyer L."/>
            <person name="Sharpe T."/>
            <person name="Silvar C."/>
            <person name="Song J."/>
            <person name="Studholme D.J."/>
            <person name="Sykes S."/>
            <person name="Thines M."/>
            <person name="van de Vondervoort P.J."/>
            <person name="Phuntumart V."/>
            <person name="Wawra S."/>
            <person name="Weide R."/>
            <person name="Win J."/>
            <person name="Young C."/>
            <person name="Zhou S."/>
            <person name="Fry W."/>
            <person name="Meyers B.C."/>
            <person name="van West P."/>
            <person name="Ristaino J."/>
            <person name="Govers F."/>
            <person name="Birch P.R."/>
            <person name="Whisson S.C."/>
            <person name="Judelson H.S."/>
            <person name="Nusbaum C."/>
        </authorList>
    </citation>
    <scope>NUCLEOTIDE SEQUENCE [LARGE SCALE GENOMIC DNA]</scope>
    <source>
        <strain evidence="2">T30-4</strain>
    </source>
</reference>
<proteinExistence type="predicted"/>
<evidence type="ECO:0000313" key="2">
    <source>
        <dbReference type="Proteomes" id="UP000006643"/>
    </source>
</evidence>
<sequence>MASVLSSLVQKYELLCKRKKWKKLGAVGFNFRRDGFSCGLGQHFSAELEINIDWHVVDMHQCHRTPSKVIALNVPFVKDLPP</sequence>
<evidence type="ECO:0000313" key="1">
    <source>
        <dbReference type="EMBL" id="EEY63031.1"/>
    </source>
</evidence>
<keyword evidence="2" id="KW-1185">Reference proteome</keyword>
<dbReference type="VEuPathDB" id="FungiDB:PITG_14665"/>
<organism evidence="1 2">
    <name type="scientific">Phytophthora infestans (strain T30-4)</name>
    <name type="common">Potato late blight agent</name>
    <dbReference type="NCBI Taxonomy" id="403677"/>
    <lineage>
        <taxon>Eukaryota</taxon>
        <taxon>Sar</taxon>
        <taxon>Stramenopiles</taxon>
        <taxon>Oomycota</taxon>
        <taxon>Peronosporomycetes</taxon>
        <taxon>Peronosporales</taxon>
        <taxon>Peronosporaceae</taxon>
        <taxon>Phytophthora</taxon>
    </lineage>
</organism>
<dbReference type="AlphaFoldDB" id="D0NQT3"/>
<dbReference type="EMBL" id="DS028153">
    <property type="protein sequence ID" value="EEY63031.1"/>
    <property type="molecule type" value="Genomic_DNA"/>
</dbReference>
<name>D0NQT3_PHYIT</name>
<dbReference type="Proteomes" id="UP000006643">
    <property type="component" value="Unassembled WGS sequence"/>
</dbReference>
<dbReference type="KEGG" id="pif:PITG_14665"/>
<dbReference type="HOGENOM" id="CLU_2563378_0_0_1"/>
<protein>
    <submittedName>
        <fullName evidence="1">Uncharacterized protein</fullName>
    </submittedName>
</protein>
<dbReference type="GeneID" id="9478915"/>